<proteinExistence type="predicted"/>
<feature type="transmembrane region" description="Helical" evidence="2">
    <location>
        <begin position="48"/>
        <end position="72"/>
    </location>
</feature>
<evidence type="ECO:0000256" key="1">
    <source>
        <dbReference type="SAM" id="MobiDB-lite"/>
    </source>
</evidence>
<dbReference type="EMBL" id="FOYN01000003">
    <property type="protein sequence ID" value="SFR46169.1"/>
    <property type="molecule type" value="Genomic_DNA"/>
</dbReference>
<sequence length="168" mass="15860">MTGGDATGTTGDDATGTTGEGRTEGDAAASRRATLRRTLLGESGFERAAVWCGVGFALSYVAFDATAAVGVGDAGTTGALAAVTAVGAVAFAAAGGGALPAMLLAYGPFAGTLLRGLGPEPYVLPFAAGGPAAAAFTAPLALAGAVAVAVGAASAVVGSLLDRIAASR</sequence>
<reference evidence="4" key="1">
    <citation type="submission" date="2016-10" db="EMBL/GenBank/DDBJ databases">
        <authorList>
            <person name="Varghese N."/>
            <person name="Submissions S."/>
        </authorList>
    </citation>
    <scope>NUCLEOTIDE SEQUENCE [LARGE SCALE GENOMIC DNA]</scope>
    <source>
        <strain evidence="4">RD 26</strain>
    </source>
</reference>
<organism evidence="3 4">
    <name type="scientific">Halorubrum sodomense</name>
    <dbReference type="NCBI Taxonomy" id="35743"/>
    <lineage>
        <taxon>Archaea</taxon>
        <taxon>Methanobacteriati</taxon>
        <taxon>Methanobacteriota</taxon>
        <taxon>Stenosarchaea group</taxon>
        <taxon>Halobacteria</taxon>
        <taxon>Halobacteriales</taxon>
        <taxon>Haloferacaceae</taxon>
        <taxon>Halorubrum</taxon>
    </lineage>
</organism>
<dbReference type="Proteomes" id="UP000198932">
    <property type="component" value="Unassembled WGS sequence"/>
</dbReference>
<dbReference type="RefSeq" id="WP_092921731.1">
    <property type="nucleotide sequence ID" value="NZ_FOYN01000003.1"/>
</dbReference>
<feature type="compositionally biased region" description="Low complexity" evidence="1">
    <location>
        <begin position="7"/>
        <end position="17"/>
    </location>
</feature>
<feature type="transmembrane region" description="Helical" evidence="2">
    <location>
        <begin position="140"/>
        <end position="161"/>
    </location>
</feature>
<dbReference type="STRING" id="35743.SAMN04487937_2097"/>
<name>A0A1I6GVQ6_HALSD</name>
<evidence type="ECO:0000313" key="4">
    <source>
        <dbReference type="Proteomes" id="UP000198932"/>
    </source>
</evidence>
<evidence type="ECO:0000313" key="3">
    <source>
        <dbReference type="EMBL" id="SFR46169.1"/>
    </source>
</evidence>
<keyword evidence="2" id="KW-0472">Membrane</keyword>
<evidence type="ECO:0000256" key="2">
    <source>
        <dbReference type="SAM" id="Phobius"/>
    </source>
</evidence>
<dbReference type="AlphaFoldDB" id="A0A1I6GVQ6"/>
<feature type="transmembrane region" description="Helical" evidence="2">
    <location>
        <begin position="79"/>
        <end position="106"/>
    </location>
</feature>
<feature type="region of interest" description="Disordered" evidence="1">
    <location>
        <begin position="1"/>
        <end position="30"/>
    </location>
</feature>
<keyword evidence="2" id="KW-0812">Transmembrane</keyword>
<protein>
    <submittedName>
        <fullName evidence="3">Uncharacterized protein</fullName>
    </submittedName>
</protein>
<accession>A0A1I6GVQ6</accession>
<keyword evidence="4" id="KW-1185">Reference proteome</keyword>
<gene>
    <name evidence="3" type="ORF">SAMN04487937_2097</name>
</gene>
<keyword evidence="2" id="KW-1133">Transmembrane helix</keyword>